<sequence>MGIKREELKQKEEKALLTFLTQSREGKYAKVDESSLPYSRIKEQREEPHYEDEYDYSVR</sequence>
<name>X1QHT0_9ZZZZ</name>
<organism evidence="2">
    <name type="scientific">marine sediment metagenome</name>
    <dbReference type="NCBI Taxonomy" id="412755"/>
    <lineage>
        <taxon>unclassified sequences</taxon>
        <taxon>metagenomes</taxon>
        <taxon>ecological metagenomes</taxon>
    </lineage>
</organism>
<proteinExistence type="predicted"/>
<protein>
    <submittedName>
        <fullName evidence="2">Uncharacterized protein</fullName>
    </submittedName>
</protein>
<feature type="region of interest" description="Disordered" evidence="1">
    <location>
        <begin position="31"/>
        <end position="59"/>
    </location>
</feature>
<reference evidence="2" key="1">
    <citation type="journal article" date="2014" name="Front. Microbiol.">
        <title>High frequency of phylogenetically diverse reductive dehalogenase-homologous genes in deep subseafloor sedimentary metagenomes.</title>
        <authorList>
            <person name="Kawai M."/>
            <person name="Futagami T."/>
            <person name="Toyoda A."/>
            <person name="Takaki Y."/>
            <person name="Nishi S."/>
            <person name="Hori S."/>
            <person name="Arai W."/>
            <person name="Tsubouchi T."/>
            <person name="Morono Y."/>
            <person name="Uchiyama I."/>
            <person name="Ito T."/>
            <person name="Fujiyama A."/>
            <person name="Inagaki F."/>
            <person name="Takami H."/>
        </authorList>
    </citation>
    <scope>NUCLEOTIDE SEQUENCE</scope>
    <source>
        <strain evidence="2">Expedition CK06-06</strain>
    </source>
</reference>
<accession>X1QHT0</accession>
<evidence type="ECO:0000313" key="2">
    <source>
        <dbReference type="EMBL" id="GAI50560.1"/>
    </source>
</evidence>
<dbReference type="EMBL" id="BARV01036109">
    <property type="protein sequence ID" value="GAI50560.1"/>
    <property type="molecule type" value="Genomic_DNA"/>
</dbReference>
<feature type="compositionally biased region" description="Acidic residues" evidence="1">
    <location>
        <begin position="49"/>
        <end position="59"/>
    </location>
</feature>
<dbReference type="AlphaFoldDB" id="X1QHT0"/>
<gene>
    <name evidence="2" type="ORF">S06H3_56170</name>
</gene>
<comment type="caution">
    <text evidence="2">The sequence shown here is derived from an EMBL/GenBank/DDBJ whole genome shotgun (WGS) entry which is preliminary data.</text>
</comment>
<evidence type="ECO:0000256" key="1">
    <source>
        <dbReference type="SAM" id="MobiDB-lite"/>
    </source>
</evidence>